<dbReference type="EMBL" id="CP001691">
    <property type="protein sequence ID" value="ADQ68812.1"/>
    <property type="molecule type" value="Genomic_DNA"/>
</dbReference>
<accession>E4NUU2</accession>
<evidence type="ECO:0000313" key="2">
    <source>
        <dbReference type="Proteomes" id="UP000006663"/>
    </source>
</evidence>
<dbReference type="HOGENOM" id="CLU_2216962_0_0_2"/>
<reference evidence="2" key="1">
    <citation type="journal article" date="2009" name="Stand. Genomic Sci.">
        <title>Complete genome sequence of Halogeometricum borinquense type strain (PR3).</title>
        <authorList>
            <person name="Malfatti S."/>
            <person name="Tindall B.J."/>
            <person name="Schneider S."/>
            <person name="Fahnrich R."/>
            <person name="Lapidus A."/>
            <person name="Labuttii K."/>
            <person name="Copeland A."/>
            <person name="Glavina Del Rio T."/>
            <person name="Nolan M."/>
            <person name="Chen F."/>
            <person name="Lucas S."/>
            <person name="Tice H."/>
            <person name="Cheng J.F."/>
            <person name="Bruce D."/>
            <person name="Goodwin L."/>
            <person name="Pitluck S."/>
            <person name="Anderson I."/>
            <person name="Pati A."/>
            <person name="Ivanova N."/>
            <person name="Mavromatis K."/>
            <person name="Chen A."/>
            <person name="Palaniappan K."/>
            <person name="D'haeseleer P."/>
            <person name="Goker M."/>
            <person name="Bristow J."/>
            <person name="Eisen J.A."/>
            <person name="Markowitz V."/>
            <person name="Hugenholtz P."/>
            <person name="Kyrpides N.C."/>
            <person name="Klenk H.P."/>
            <person name="Chain P."/>
        </authorList>
    </citation>
    <scope>NUCLEOTIDE SEQUENCE [LARGE SCALE GENOMIC DNA]</scope>
    <source>
        <strain evidence="2">ATCC 700274 / DSM 11551 / JCM 10706 / KCTC 4070 / PR3</strain>
        <plasmid evidence="2">pHBOR01</plasmid>
    </source>
</reference>
<evidence type="ECO:0000313" key="1">
    <source>
        <dbReference type="EMBL" id="ADQ68812.1"/>
    </source>
</evidence>
<gene>
    <name evidence="1" type="ordered locus">Hbor_32820</name>
</gene>
<organism evidence="1 2">
    <name type="scientific">Halogeometricum borinquense (strain ATCC 700274 / DSM 11551 / JCM 10706 / KCTC 4070 / PR3)</name>
    <dbReference type="NCBI Taxonomy" id="469382"/>
    <lineage>
        <taxon>Archaea</taxon>
        <taxon>Methanobacteriati</taxon>
        <taxon>Methanobacteriota</taxon>
        <taxon>Stenosarchaea group</taxon>
        <taxon>Halobacteria</taxon>
        <taxon>Halobacteriales</taxon>
        <taxon>Haloferacaceae</taxon>
        <taxon>Halogeometricum</taxon>
    </lineage>
</organism>
<protein>
    <submittedName>
        <fullName evidence="1">Uncharacterized protein</fullName>
    </submittedName>
</protein>
<dbReference type="KEGG" id="hbo:Hbor_32820"/>
<proteinExistence type="predicted"/>
<dbReference type="Proteomes" id="UP000006663">
    <property type="component" value="Plasmid pHBOR01"/>
</dbReference>
<keyword evidence="1" id="KW-0614">Plasmid</keyword>
<sequence>MPIFVHRLDDLAFGTMNPLRDEIVHIKGRTRLKHDFRVKLSVAQHPPDGHALTSALKLKPEIGEYSTAICSFTGVLAEFKRCDKYVGQSAATLFHQFALFIHNQQC</sequence>
<keyword evidence="2" id="KW-1185">Reference proteome</keyword>
<dbReference type="AlphaFoldDB" id="E4NUU2"/>
<geneLocation type="plasmid" evidence="1 2">
    <name>pHBOR01</name>
</geneLocation>
<name>E4NUU2_HALBP</name>